<comment type="caution">
    <text evidence="2">The sequence shown here is derived from an EMBL/GenBank/DDBJ whole genome shotgun (WGS) entry which is preliminary data.</text>
</comment>
<keyword evidence="1" id="KW-0812">Transmembrane</keyword>
<feature type="transmembrane region" description="Helical" evidence="1">
    <location>
        <begin position="123"/>
        <end position="150"/>
    </location>
</feature>
<dbReference type="EMBL" id="BONX01000032">
    <property type="protein sequence ID" value="GIG98208.1"/>
    <property type="molecule type" value="Genomic_DNA"/>
</dbReference>
<feature type="transmembrane region" description="Helical" evidence="1">
    <location>
        <begin position="85"/>
        <end position="103"/>
    </location>
</feature>
<feature type="transmembrane region" description="Helical" evidence="1">
    <location>
        <begin position="321"/>
        <end position="342"/>
    </location>
</feature>
<organism evidence="2 3">
    <name type="scientific">Plantactinospora mayteni</name>
    <dbReference type="NCBI Taxonomy" id="566021"/>
    <lineage>
        <taxon>Bacteria</taxon>
        <taxon>Bacillati</taxon>
        <taxon>Actinomycetota</taxon>
        <taxon>Actinomycetes</taxon>
        <taxon>Micromonosporales</taxon>
        <taxon>Micromonosporaceae</taxon>
        <taxon>Plantactinospora</taxon>
    </lineage>
</organism>
<feature type="transmembrane region" description="Helical" evidence="1">
    <location>
        <begin position="58"/>
        <end position="78"/>
    </location>
</feature>
<evidence type="ECO:0000313" key="3">
    <source>
        <dbReference type="Proteomes" id="UP000621500"/>
    </source>
</evidence>
<keyword evidence="3" id="KW-1185">Reference proteome</keyword>
<keyword evidence="1" id="KW-0472">Membrane</keyword>
<protein>
    <recommendedName>
        <fullName evidence="4">Glycosyltransferase RgtA/B/C/D-like domain-containing protein</fullName>
    </recommendedName>
</protein>
<dbReference type="Proteomes" id="UP000621500">
    <property type="component" value="Unassembled WGS sequence"/>
</dbReference>
<evidence type="ECO:0000256" key="1">
    <source>
        <dbReference type="SAM" id="Phobius"/>
    </source>
</evidence>
<feature type="transmembrane region" description="Helical" evidence="1">
    <location>
        <begin position="157"/>
        <end position="175"/>
    </location>
</feature>
<evidence type="ECO:0000313" key="2">
    <source>
        <dbReference type="EMBL" id="GIG98208.1"/>
    </source>
</evidence>
<feature type="transmembrane region" description="Helical" evidence="1">
    <location>
        <begin position="348"/>
        <end position="367"/>
    </location>
</feature>
<feature type="transmembrane region" description="Helical" evidence="1">
    <location>
        <begin position="181"/>
        <end position="197"/>
    </location>
</feature>
<accession>A0ABQ4EU70</accession>
<name>A0ABQ4EU70_9ACTN</name>
<gene>
    <name evidence="2" type="ORF">Pma05_47810</name>
</gene>
<evidence type="ECO:0008006" key="4">
    <source>
        <dbReference type="Google" id="ProtNLM"/>
    </source>
</evidence>
<feature type="transmembrane region" description="Helical" evidence="1">
    <location>
        <begin position="294"/>
        <end position="314"/>
    </location>
</feature>
<keyword evidence="1" id="KW-1133">Transmembrane helix</keyword>
<sequence length="511" mass="54326">MSGIASWTPDRRNHWLLVGVAVCFAVYVLVAVGLRYPYTTDEAIYFSQLNPEVPNYGWAAWRAWGMAILAGPVALIDAPLTGARLYLVILSSVGLFLAFRPWLAVSRQPLAPIAAALFGGTSVAAYNGSLALPNFYSALAAIAATGYFMACRRGADNYRRSLIGLAAAVAIAALVRPSDSLWLVMPLFLAWLGLVAWRRRAVFGALVLGQVVGWAPWIIESIFRFGGPFNRLDLSSASLGGTHLYPDLGMVRLYVRLWNTGNPRPLSLNVPVEFRGGAQTLATVQLAPGGTLAVIWWIALVCAIVAGVLGAIAARRSNAGGIPVVLMPLVVGLSVAFPYLFMMRYGQLRFLLPAIGLLAVPVAAGVIQVGMVRRPSLRVLAPGLAAVLVLALVGVQMVATRPYRTSVATADAAFSALIRLLGQADVSGPCAMAGDGSFNVAYQVGCDHIGRINRPGAEEPAPVAAARGRGETVVIALRDAPPAGTFMDRWRLVTADIPGQRGSWFVYLPPV</sequence>
<feature type="transmembrane region" description="Helical" evidence="1">
    <location>
        <begin position="379"/>
        <end position="399"/>
    </location>
</feature>
<reference evidence="2 3" key="1">
    <citation type="submission" date="2021-01" db="EMBL/GenBank/DDBJ databases">
        <title>Whole genome shotgun sequence of Plantactinospora mayteni NBRC 109088.</title>
        <authorList>
            <person name="Komaki H."/>
            <person name="Tamura T."/>
        </authorList>
    </citation>
    <scope>NUCLEOTIDE SEQUENCE [LARGE SCALE GENOMIC DNA]</scope>
    <source>
        <strain evidence="2 3">NBRC 109088</strain>
    </source>
</reference>
<feature type="transmembrane region" description="Helical" evidence="1">
    <location>
        <begin position="202"/>
        <end position="219"/>
    </location>
</feature>
<feature type="transmembrane region" description="Helical" evidence="1">
    <location>
        <begin position="15"/>
        <end position="38"/>
    </location>
</feature>
<proteinExistence type="predicted"/>